<evidence type="ECO:0000313" key="1">
    <source>
        <dbReference type="EMBL" id="SDN04250.1"/>
    </source>
</evidence>
<sequence length="171" mass="19238">MIFISGVHGVGKSFFCDKVKSKLNIETYSASTLISERKHKPFSSDKLIPDIDENQQYLLSAVDELRARDIHFLLDGHFCLLNGDGIVTRIGIETFTSLKPDAIVLLTELPEIIAERRKLRDGLTYDVGELRNFQNAEIAYAKEVTTLLGVELKISKGRDDLDSTIVFVQNH</sequence>
<dbReference type="EMBL" id="FNID01000010">
    <property type="protein sequence ID" value="SDN04250.1"/>
    <property type="molecule type" value="Genomic_DNA"/>
</dbReference>
<evidence type="ECO:0000313" key="2">
    <source>
        <dbReference type="Proteomes" id="UP000199182"/>
    </source>
</evidence>
<dbReference type="Gene3D" id="3.40.50.300">
    <property type="entry name" value="P-loop containing nucleotide triphosphate hydrolases"/>
    <property type="match status" value="1"/>
</dbReference>
<dbReference type="InterPro" id="IPR027417">
    <property type="entry name" value="P-loop_NTPase"/>
</dbReference>
<dbReference type="SUPFAM" id="SSF52540">
    <property type="entry name" value="P-loop containing nucleoside triphosphate hydrolases"/>
    <property type="match status" value="1"/>
</dbReference>
<dbReference type="STRING" id="258515.SAMN05192585_11021"/>
<organism evidence="1 2">
    <name type="scientific">Acetanaerobacterium elongatum</name>
    <dbReference type="NCBI Taxonomy" id="258515"/>
    <lineage>
        <taxon>Bacteria</taxon>
        <taxon>Bacillati</taxon>
        <taxon>Bacillota</taxon>
        <taxon>Clostridia</taxon>
        <taxon>Eubacteriales</taxon>
        <taxon>Oscillospiraceae</taxon>
        <taxon>Acetanaerobacterium</taxon>
    </lineage>
</organism>
<dbReference type="Proteomes" id="UP000199182">
    <property type="component" value="Unassembled WGS sequence"/>
</dbReference>
<dbReference type="Pfam" id="PF13207">
    <property type="entry name" value="AAA_17"/>
    <property type="match status" value="1"/>
</dbReference>
<gene>
    <name evidence="1" type="ORF">SAMN05192585_11021</name>
</gene>
<keyword evidence="1" id="KW-0808">Transferase</keyword>
<accession>A0A1G9Y5F9</accession>
<dbReference type="GO" id="GO:0016301">
    <property type="term" value="F:kinase activity"/>
    <property type="evidence" value="ECO:0007669"/>
    <property type="project" value="UniProtKB-KW"/>
</dbReference>
<name>A0A1G9Y5F9_9FIRM</name>
<dbReference type="AlphaFoldDB" id="A0A1G9Y5F9"/>
<keyword evidence="2" id="KW-1185">Reference proteome</keyword>
<reference evidence="1 2" key="1">
    <citation type="submission" date="2016-10" db="EMBL/GenBank/DDBJ databases">
        <authorList>
            <person name="de Groot N.N."/>
        </authorList>
    </citation>
    <scope>NUCLEOTIDE SEQUENCE [LARGE SCALE GENOMIC DNA]</scope>
    <source>
        <strain evidence="1 2">CGMCC 1.5012</strain>
    </source>
</reference>
<dbReference type="RefSeq" id="WP_162840324.1">
    <property type="nucleotide sequence ID" value="NZ_FNID01000010.1"/>
</dbReference>
<protein>
    <submittedName>
        <fullName evidence="1">Adenylate kinase</fullName>
    </submittedName>
</protein>
<proteinExistence type="predicted"/>
<keyword evidence="1" id="KW-0418">Kinase</keyword>